<organism evidence="8">
    <name type="scientific">uncultured Thiotrichaceae bacterium</name>
    <dbReference type="NCBI Taxonomy" id="298394"/>
    <lineage>
        <taxon>Bacteria</taxon>
        <taxon>Pseudomonadati</taxon>
        <taxon>Pseudomonadota</taxon>
        <taxon>Gammaproteobacteria</taxon>
        <taxon>Thiotrichales</taxon>
        <taxon>Thiotrichaceae</taxon>
        <taxon>environmental samples</taxon>
    </lineage>
</organism>
<evidence type="ECO:0000256" key="4">
    <source>
        <dbReference type="ARBA" id="ARBA00022723"/>
    </source>
</evidence>
<dbReference type="SUPFAM" id="SSF46458">
    <property type="entry name" value="Globin-like"/>
    <property type="match status" value="1"/>
</dbReference>
<dbReference type="InterPro" id="IPR009050">
    <property type="entry name" value="Globin-like_sf"/>
</dbReference>
<keyword evidence="6" id="KW-0813">Transport</keyword>
<dbReference type="GO" id="GO:0008941">
    <property type="term" value="F:nitric oxide dioxygenase NAD(P)H activity"/>
    <property type="evidence" value="ECO:0007669"/>
    <property type="project" value="UniProtKB-EC"/>
</dbReference>
<sequence length="143" mass="15599">MSELSPLTIETVKATIPVLREYGDTITAKMYDILFENYPETKSMFSSAPDEQPKVLAGAVSAYAMNIDNLDALSDAVGKMASTHVRTSVKPEHYPMVGESLLAAMTEVLGDAATPEILDSWGEAFFFLGDILIAKEKELYAQT</sequence>
<feature type="domain" description="Globin" evidence="7">
    <location>
        <begin position="3"/>
        <end position="137"/>
    </location>
</feature>
<keyword evidence="5" id="KW-0408">Iron</keyword>
<dbReference type="GO" id="GO:0046872">
    <property type="term" value="F:metal ion binding"/>
    <property type="evidence" value="ECO:0007669"/>
    <property type="project" value="UniProtKB-KW"/>
</dbReference>
<dbReference type="Gene3D" id="1.10.490.10">
    <property type="entry name" value="Globins"/>
    <property type="match status" value="1"/>
</dbReference>
<keyword evidence="2 6" id="KW-0349">Heme</keyword>
<proteinExistence type="inferred from homology"/>
<keyword evidence="3 6" id="KW-0561">Oxygen transport</keyword>
<comment type="similarity">
    <text evidence="6">Belongs to the globin family.</text>
</comment>
<reference evidence="8" key="1">
    <citation type="submission" date="2020-01" db="EMBL/GenBank/DDBJ databases">
        <authorList>
            <person name="Meier V. D."/>
            <person name="Meier V D."/>
        </authorList>
    </citation>
    <scope>NUCLEOTIDE SEQUENCE</scope>
    <source>
        <strain evidence="8">HLG_WM_MAG_07</strain>
    </source>
</reference>
<dbReference type="GO" id="GO:0005344">
    <property type="term" value="F:oxygen carrier activity"/>
    <property type="evidence" value="ECO:0007669"/>
    <property type="project" value="UniProtKB-KW"/>
</dbReference>
<dbReference type="InterPro" id="IPR000971">
    <property type="entry name" value="Globin"/>
</dbReference>
<evidence type="ECO:0000313" key="8">
    <source>
        <dbReference type="EMBL" id="CAA6819695.1"/>
    </source>
</evidence>
<evidence type="ECO:0000256" key="3">
    <source>
        <dbReference type="ARBA" id="ARBA00022621"/>
    </source>
</evidence>
<name>A0A6S6TK87_9GAMM</name>
<dbReference type="EC" id="1.14.12.17" evidence="8"/>
<dbReference type="Pfam" id="PF00042">
    <property type="entry name" value="Globin"/>
    <property type="match status" value="1"/>
</dbReference>
<dbReference type="EMBL" id="CACVAY010000095">
    <property type="protein sequence ID" value="CAA6819695.1"/>
    <property type="molecule type" value="Genomic_DNA"/>
</dbReference>
<dbReference type="CDD" id="cd08922">
    <property type="entry name" value="FHb-globin"/>
    <property type="match status" value="1"/>
</dbReference>
<dbReference type="GO" id="GO:0071949">
    <property type="term" value="F:FAD binding"/>
    <property type="evidence" value="ECO:0007669"/>
    <property type="project" value="TreeGrafter"/>
</dbReference>
<evidence type="ECO:0000256" key="2">
    <source>
        <dbReference type="ARBA" id="ARBA00022617"/>
    </source>
</evidence>
<gene>
    <name evidence="8" type="ORF">HELGO_WM18934</name>
</gene>
<dbReference type="GO" id="GO:0019825">
    <property type="term" value="F:oxygen binding"/>
    <property type="evidence" value="ECO:0007669"/>
    <property type="project" value="InterPro"/>
</dbReference>
<protein>
    <submittedName>
        <fullName evidence="8">Flavohemoprotein (Hemoglobin-like protein) (Flavohemoglobin) (Nitric oxide dioxygenase) (EC)</fullName>
        <ecNumber evidence="8">1.14.12.17</ecNumber>
    </submittedName>
</protein>
<keyword evidence="8" id="KW-0223">Dioxygenase</keyword>
<dbReference type="PANTHER" id="PTHR43396:SF3">
    <property type="entry name" value="FLAVOHEMOPROTEIN"/>
    <property type="match status" value="1"/>
</dbReference>
<keyword evidence="8" id="KW-0560">Oxidoreductase</keyword>
<dbReference type="PROSITE" id="PS01033">
    <property type="entry name" value="GLOBIN"/>
    <property type="match status" value="1"/>
</dbReference>
<dbReference type="FunFam" id="1.10.490.10:FF:000003">
    <property type="entry name" value="Flavohemoprotein"/>
    <property type="match status" value="1"/>
</dbReference>
<evidence type="ECO:0000256" key="6">
    <source>
        <dbReference type="RuleBase" id="RU000356"/>
    </source>
</evidence>
<dbReference type="PANTHER" id="PTHR43396">
    <property type="entry name" value="FLAVOHEMOPROTEIN"/>
    <property type="match status" value="1"/>
</dbReference>
<dbReference type="GO" id="GO:0046210">
    <property type="term" value="P:nitric oxide catabolic process"/>
    <property type="evidence" value="ECO:0007669"/>
    <property type="project" value="TreeGrafter"/>
</dbReference>
<evidence type="ECO:0000259" key="7">
    <source>
        <dbReference type="PROSITE" id="PS01033"/>
    </source>
</evidence>
<accession>A0A6S6TK87</accession>
<dbReference type="GO" id="GO:0071500">
    <property type="term" value="P:cellular response to nitrosative stress"/>
    <property type="evidence" value="ECO:0007669"/>
    <property type="project" value="TreeGrafter"/>
</dbReference>
<dbReference type="InterPro" id="IPR012292">
    <property type="entry name" value="Globin/Proto"/>
</dbReference>
<dbReference type="AlphaFoldDB" id="A0A6S6TK87"/>
<dbReference type="GO" id="GO:0020037">
    <property type="term" value="F:heme binding"/>
    <property type="evidence" value="ECO:0007669"/>
    <property type="project" value="InterPro"/>
</dbReference>
<comment type="similarity">
    <text evidence="1">In the C-terminal section; belongs to the flavoprotein pyridine nucleotide cytochrome reductase family.</text>
</comment>
<keyword evidence="4" id="KW-0479">Metal-binding</keyword>
<evidence type="ECO:0000256" key="5">
    <source>
        <dbReference type="ARBA" id="ARBA00023004"/>
    </source>
</evidence>
<evidence type="ECO:0000256" key="1">
    <source>
        <dbReference type="ARBA" id="ARBA00006401"/>
    </source>
</evidence>